<dbReference type="AlphaFoldDB" id="A0A2W5KK57"/>
<evidence type="ECO:0000256" key="1">
    <source>
        <dbReference type="ARBA" id="ARBA00022679"/>
    </source>
</evidence>
<proteinExistence type="predicted"/>
<dbReference type="InterPro" id="IPR016181">
    <property type="entry name" value="Acyl_CoA_acyltransferase"/>
</dbReference>
<dbReference type="GO" id="GO:0016747">
    <property type="term" value="F:acyltransferase activity, transferring groups other than amino-acyl groups"/>
    <property type="evidence" value="ECO:0007669"/>
    <property type="project" value="InterPro"/>
</dbReference>
<name>A0A2W5KK57_9GAMM</name>
<dbReference type="InterPro" id="IPR050832">
    <property type="entry name" value="Bact_Acetyltransf"/>
</dbReference>
<organism evidence="4 5">
    <name type="scientific">Rhodanobacter denitrificans</name>
    <dbReference type="NCBI Taxonomy" id="666685"/>
    <lineage>
        <taxon>Bacteria</taxon>
        <taxon>Pseudomonadati</taxon>
        <taxon>Pseudomonadota</taxon>
        <taxon>Gammaproteobacteria</taxon>
        <taxon>Lysobacterales</taxon>
        <taxon>Rhodanobacteraceae</taxon>
        <taxon>Rhodanobacter</taxon>
    </lineage>
</organism>
<gene>
    <name evidence="4" type="ORF">DI564_06350</name>
</gene>
<dbReference type="PANTHER" id="PTHR43877">
    <property type="entry name" value="AMINOALKYLPHOSPHONATE N-ACETYLTRANSFERASE-RELATED-RELATED"/>
    <property type="match status" value="1"/>
</dbReference>
<dbReference type="InterPro" id="IPR000182">
    <property type="entry name" value="GNAT_dom"/>
</dbReference>
<accession>A0A2W5KK57</accession>
<dbReference type="SUPFAM" id="SSF55729">
    <property type="entry name" value="Acyl-CoA N-acyltransferases (Nat)"/>
    <property type="match status" value="1"/>
</dbReference>
<keyword evidence="1 4" id="KW-0808">Transferase</keyword>
<comment type="caution">
    <text evidence="4">The sequence shown here is derived from an EMBL/GenBank/DDBJ whole genome shotgun (WGS) entry which is preliminary data.</text>
</comment>
<evidence type="ECO:0000256" key="2">
    <source>
        <dbReference type="ARBA" id="ARBA00023315"/>
    </source>
</evidence>
<evidence type="ECO:0000313" key="4">
    <source>
        <dbReference type="EMBL" id="PZQ17421.1"/>
    </source>
</evidence>
<dbReference type="CDD" id="cd04301">
    <property type="entry name" value="NAT_SF"/>
    <property type="match status" value="1"/>
</dbReference>
<dbReference type="PROSITE" id="PS51186">
    <property type="entry name" value="GNAT"/>
    <property type="match status" value="1"/>
</dbReference>
<sequence length="203" mass="21722">MNSLIDTIAAPEPATLPACRLRHARHEDAAELAAFAARTFEDTYGSDMPGRIGPEHIALHLATAFGPRQQAAELADPGVVTVLAECDGRLAAYAQVRRAVVPPCVAGRAPIELHRLYVDRAWHGRGISQRLMTEVDAIAAGRFGGATLWLKVWERNARAIAFYAKCGFADVGIADYFVGADRLTDRVLVRPIAAPAAAQPASG</sequence>
<evidence type="ECO:0000313" key="5">
    <source>
        <dbReference type="Proteomes" id="UP000249046"/>
    </source>
</evidence>
<dbReference type="Pfam" id="PF00583">
    <property type="entry name" value="Acetyltransf_1"/>
    <property type="match status" value="1"/>
</dbReference>
<reference evidence="4 5" key="1">
    <citation type="submission" date="2017-08" db="EMBL/GenBank/DDBJ databases">
        <title>Infants hospitalized years apart are colonized by the same room-sourced microbial strains.</title>
        <authorList>
            <person name="Brooks B."/>
            <person name="Olm M.R."/>
            <person name="Firek B.A."/>
            <person name="Baker R."/>
            <person name="Thomas B.C."/>
            <person name="Morowitz M.J."/>
            <person name="Banfield J.F."/>
        </authorList>
    </citation>
    <scope>NUCLEOTIDE SEQUENCE [LARGE SCALE GENOMIC DNA]</scope>
    <source>
        <strain evidence="4">S2_005_003_R2_42</strain>
    </source>
</reference>
<dbReference type="Gene3D" id="3.40.630.30">
    <property type="match status" value="1"/>
</dbReference>
<dbReference type="Proteomes" id="UP000249046">
    <property type="component" value="Unassembled WGS sequence"/>
</dbReference>
<protein>
    <submittedName>
        <fullName evidence="4">GNAT family N-acetyltransferase</fullName>
    </submittedName>
</protein>
<keyword evidence="2" id="KW-0012">Acyltransferase</keyword>
<dbReference type="EMBL" id="QFPO01000004">
    <property type="protein sequence ID" value="PZQ17421.1"/>
    <property type="molecule type" value="Genomic_DNA"/>
</dbReference>
<evidence type="ECO:0000259" key="3">
    <source>
        <dbReference type="PROSITE" id="PS51186"/>
    </source>
</evidence>
<feature type="domain" description="N-acetyltransferase" evidence="3">
    <location>
        <begin position="19"/>
        <end position="193"/>
    </location>
</feature>